<name>A0AAW3YXJ1_9GAMM</name>
<proteinExistence type="predicted"/>
<sequence length="257" mass="29211">MSDVVKLDNEDTETQCQIDPNQYKIKIDTVTAPVGSCPWAIIQVYLGNMLHRSDWDIPNEYMRLTSKKPDNNSVYIEKSDRHGHWFPWQPTPEDLMACDWKLVKLEDCMLSFDLKIGTGKYSDTEQMWGYLADHELESGPNREGPFGTLTNLQNKTDITTFSSFVWDNVSAAIFIRVSSGNPRTSEGYQKMINLLAKNLTVTVGEVSYHLGSTTDSSIVGKQQYEFFGQYSNAEAKKLGNLLKQSVGKTLHFCLNWK</sequence>
<dbReference type="Proteomes" id="UP001193920">
    <property type="component" value="Unassembled WGS sequence"/>
</dbReference>
<accession>A0AAW3YXJ1</accession>
<reference evidence="3" key="1">
    <citation type="submission" date="2020-09" db="EMBL/GenBank/DDBJ databases">
        <authorList>
            <person name="Palma L."/>
            <person name="Caballero P."/>
            <person name="Berry C."/>
            <person name="Del Valle E."/>
        </authorList>
    </citation>
    <scope>NUCLEOTIDE SEQUENCE</scope>
    <source>
        <strain evidence="3">M</strain>
    </source>
</reference>
<feature type="domain" description="DUF7823" evidence="2">
    <location>
        <begin position="143"/>
        <end position="257"/>
    </location>
</feature>
<dbReference type="AlphaFoldDB" id="A0AAW3YXJ1"/>
<dbReference type="RefSeq" id="WP_323869201.1">
    <property type="nucleotide sequence ID" value="NZ_JACXBF010000313.1"/>
</dbReference>
<dbReference type="Pfam" id="PF25136">
    <property type="entry name" value="DUF7823"/>
    <property type="match status" value="1"/>
</dbReference>
<feature type="domain" description="Thoeris anti-defense 2-like" evidence="1">
    <location>
        <begin position="37"/>
        <end position="103"/>
    </location>
</feature>
<dbReference type="InterPro" id="IPR021361">
    <property type="entry name" value="Tad2-like_dom"/>
</dbReference>
<gene>
    <name evidence="3" type="ORF">ID854_13540</name>
</gene>
<comment type="caution">
    <text evidence="3">The sequence shown here is derived from an EMBL/GenBank/DDBJ whole genome shotgun (WGS) entry which is preliminary data.</text>
</comment>
<dbReference type="Pfam" id="PF11195">
    <property type="entry name" value="Tad2-like"/>
    <property type="match status" value="1"/>
</dbReference>
<protein>
    <submittedName>
        <fullName evidence="3">DUF2829 domain-containing protein</fullName>
    </submittedName>
</protein>
<organism evidence="3">
    <name type="scientific">Xenorhabdus szentirmaii</name>
    <dbReference type="NCBI Taxonomy" id="290112"/>
    <lineage>
        <taxon>Bacteria</taxon>
        <taxon>Pseudomonadati</taxon>
        <taxon>Pseudomonadota</taxon>
        <taxon>Gammaproteobacteria</taxon>
        <taxon>Enterobacterales</taxon>
        <taxon>Morganellaceae</taxon>
        <taxon>Xenorhabdus</taxon>
    </lineage>
</organism>
<reference evidence="3" key="2">
    <citation type="journal article" date="2024" name="Toxins">
        <title>Genome Sequence Analysis of Native Xenorhabdus Strains Isolated from Entomopathogenic Nematodes in Argentina.</title>
        <authorList>
            <person name="Palma L."/>
            <person name="Frizzo L."/>
            <person name="Kaiser S."/>
            <person name="Berry C."/>
            <person name="Caballero P."/>
            <person name="Bode H.B."/>
            <person name="Del Valle E.E."/>
        </authorList>
    </citation>
    <scope>NUCLEOTIDE SEQUENCE</scope>
    <source>
        <strain evidence="3">M</strain>
    </source>
</reference>
<evidence type="ECO:0000259" key="2">
    <source>
        <dbReference type="Pfam" id="PF25136"/>
    </source>
</evidence>
<evidence type="ECO:0000259" key="1">
    <source>
        <dbReference type="Pfam" id="PF11195"/>
    </source>
</evidence>
<dbReference type="InterPro" id="IPR056725">
    <property type="entry name" value="DUF7823"/>
</dbReference>
<evidence type="ECO:0000313" key="3">
    <source>
        <dbReference type="EMBL" id="MBD2801452.1"/>
    </source>
</evidence>
<dbReference type="EMBL" id="JACXBF010000313">
    <property type="protein sequence ID" value="MBD2801452.1"/>
    <property type="molecule type" value="Genomic_DNA"/>
</dbReference>